<dbReference type="PROSITE" id="PS50995">
    <property type="entry name" value="HTH_MARR_2"/>
    <property type="match status" value="1"/>
</dbReference>
<organism evidence="2 3">
    <name type="scientific">Reyranella soli</name>
    <dbReference type="NCBI Taxonomy" id="1230389"/>
    <lineage>
        <taxon>Bacteria</taxon>
        <taxon>Pseudomonadati</taxon>
        <taxon>Pseudomonadota</taxon>
        <taxon>Alphaproteobacteria</taxon>
        <taxon>Hyphomicrobiales</taxon>
        <taxon>Reyranellaceae</taxon>
        <taxon>Reyranella</taxon>
    </lineage>
</organism>
<dbReference type="GO" id="GO:0006950">
    <property type="term" value="P:response to stress"/>
    <property type="evidence" value="ECO:0007669"/>
    <property type="project" value="TreeGrafter"/>
</dbReference>
<dbReference type="SMART" id="SM00347">
    <property type="entry name" value="HTH_MARR"/>
    <property type="match status" value="1"/>
</dbReference>
<dbReference type="RefSeq" id="WP_147148202.1">
    <property type="nucleotide sequence ID" value="NZ_BKAJ01000031.1"/>
</dbReference>
<dbReference type="PRINTS" id="PR00598">
    <property type="entry name" value="HTHMARR"/>
</dbReference>
<dbReference type="PANTHER" id="PTHR33164">
    <property type="entry name" value="TRANSCRIPTIONAL REGULATOR, MARR FAMILY"/>
    <property type="match status" value="1"/>
</dbReference>
<dbReference type="SUPFAM" id="SSF46785">
    <property type="entry name" value="Winged helix' DNA-binding domain"/>
    <property type="match status" value="1"/>
</dbReference>
<evidence type="ECO:0000259" key="1">
    <source>
        <dbReference type="PROSITE" id="PS50995"/>
    </source>
</evidence>
<gene>
    <name evidence="2" type="ORF">RSO01_17130</name>
</gene>
<dbReference type="InterPro" id="IPR039422">
    <property type="entry name" value="MarR/SlyA-like"/>
</dbReference>
<feature type="domain" description="HTH marR-type" evidence="1">
    <location>
        <begin position="1"/>
        <end position="161"/>
    </location>
</feature>
<proteinExistence type="predicted"/>
<dbReference type="Pfam" id="PF01047">
    <property type="entry name" value="MarR"/>
    <property type="match status" value="1"/>
</dbReference>
<name>A0A512N6C8_9HYPH</name>
<dbReference type="Proteomes" id="UP000321058">
    <property type="component" value="Unassembled WGS sequence"/>
</dbReference>
<dbReference type="Gene3D" id="1.10.10.10">
    <property type="entry name" value="Winged helix-like DNA-binding domain superfamily/Winged helix DNA-binding domain"/>
    <property type="match status" value="1"/>
</dbReference>
<dbReference type="GO" id="GO:0003700">
    <property type="term" value="F:DNA-binding transcription factor activity"/>
    <property type="evidence" value="ECO:0007669"/>
    <property type="project" value="InterPro"/>
</dbReference>
<accession>A0A512N6C8</accession>
<sequence length="169" mass="18603">MARRSAEKLKIVPQPEPALPRDIDFGWLGGTVGLHLRLAQEVAFQAFARRADGADASPWRFAVLFLIDANPGLTQGDLAAAIRRNTSSLTPVLDDLCRSGYVVRERLESDRRAYTLTLTPAGQAAMAELMASAVAHEREIDRLVGRANRAEFMQILKRIIGGLGKDDHR</sequence>
<dbReference type="OrthoDB" id="8228089at2"/>
<dbReference type="PANTHER" id="PTHR33164:SF57">
    <property type="entry name" value="MARR-FAMILY TRANSCRIPTIONAL REGULATOR"/>
    <property type="match status" value="1"/>
</dbReference>
<evidence type="ECO:0000313" key="3">
    <source>
        <dbReference type="Proteomes" id="UP000321058"/>
    </source>
</evidence>
<dbReference type="EMBL" id="BKAJ01000031">
    <property type="protein sequence ID" value="GEP54547.1"/>
    <property type="molecule type" value="Genomic_DNA"/>
</dbReference>
<comment type="caution">
    <text evidence="2">The sequence shown here is derived from an EMBL/GenBank/DDBJ whole genome shotgun (WGS) entry which is preliminary data.</text>
</comment>
<evidence type="ECO:0000313" key="2">
    <source>
        <dbReference type="EMBL" id="GEP54547.1"/>
    </source>
</evidence>
<dbReference type="InterPro" id="IPR000835">
    <property type="entry name" value="HTH_MarR-typ"/>
</dbReference>
<keyword evidence="3" id="KW-1185">Reference proteome</keyword>
<dbReference type="AlphaFoldDB" id="A0A512N6C8"/>
<reference evidence="2 3" key="1">
    <citation type="submission" date="2019-07" db="EMBL/GenBank/DDBJ databases">
        <title>Whole genome shotgun sequence of Reyranella soli NBRC 108950.</title>
        <authorList>
            <person name="Hosoyama A."/>
            <person name="Uohara A."/>
            <person name="Ohji S."/>
            <person name="Ichikawa N."/>
        </authorList>
    </citation>
    <scope>NUCLEOTIDE SEQUENCE [LARGE SCALE GENOMIC DNA]</scope>
    <source>
        <strain evidence="2 3">NBRC 108950</strain>
    </source>
</reference>
<protein>
    <recommendedName>
        <fullName evidence="1">HTH marR-type domain-containing protein</fullName>
    </recommendedName>
</protein>
<dbReference type="InterPro" id="IPR036388">
    <property type="entry name" value="WH-like_DNA-bd_sf"/>
</dbReference>
<dbReference type="InterPro" id="IPR036390">
    <property type="entry name" value="WH_DNA-bd_sf"/>
</dbReference>